<gene>
    <name evidence="1" type="ORF">ANSO36C_45720</name>
</gene>
<dbReference type="InterPro" id="IPR002763">
    <property type="entry name" value="DUF72"/>
</dbReference>
<dbReference type="Gene3D" id="3.20.20.410">
    <property type="entry name" value="Protein of unknown function UPF0759"/>
    <property type="match status" value="1"/>
</dbReference>
<dbReference type="Proteomes" id="UP001055453">
    <property type="component" value="Chromosome"/>
</dbReference>
<proteinExistence type="predicted"/>
<dbReference type="Pfam" id="PF01904">
    <property type="entry name" value="DUF72"/>
    <property type="match status" value="1"/>
</dbReference>
<reference evidence="1" key="1">
    <citation type="submission" date="2022-04" db="EMBL/GenBank/DDBJ databases">
        <title>Complete genome sequence of a cyanobacterium, Nostoc sp. SO-36, isolated in Antarctica.</title>
        <authorList>
            <person name="Kanesaki Y."/>
            <person name="Effendi D."/>
            <person name="Sakamoto T."/>
            <person name="Ohtani S."/>
            <person name="Awai K."/>
        </authorList>
    </citation>
    <scope>NUCLEOTIDE SEQUENCE</scope>
    <source>
        <strain evidence="1">SO-36</strain>
    </source>
</reference>
<evidence type="ECO:0000313" key="1">
    <source>
        <dbReference type="EMBL" id="BDI18770.1"/>
    </source>
</evidence>
<dbReference type="InterPro" id="IPR036520">
    <property type="entry name" value="UPF0759_sf"/>
</dbReference>
<protein>
    <recommendedName>
        <fullName evidence="3">DUF72 domain-containing protein</fullName>
    </recommendedName>
</protein>
<name>A0ABN6Q8D6_NOSCO</name>
<sequence length="322" mass="36844">MQQMIVAQQCCALTSDLYSRSLQPTCKIEYDTSRLLGTVNFFIGCAVWAYKGWVGELYPQGTRTADFLHLYSRRFTTVEGNTTFYAVPNQETVTRWAAETPAGFEFCLKLPRDITHQGLLQPYIPAALKFLEGMRPLGKHLGPIFAQLPPSYAPTLLDDLTNFLESWPLTEAPLALEVRHPDWFREPYASNLTALLERLGVGRVLLDSRPIYTGDDDPQLQSERRKPKLPLQLSLTAPFTLIRFISHPNLSVNQPFMEEWVKQIQQWLQMGVQIYFFVHCPIEARSPSTARHLQQLLEQSGTPVPPLPWNNLEYPPNQLSLW</sequence>
<dbReference type="EMBL" id="AP025732">
    <property type="protein sequence ID" value="BDI18770.1"/>
    <property type="molecule type" value="Genomic_DNA"/>
</dbReference>
<accession>A0ABN6Q8D6</accession>
<dbReference type="SUPFAM" id="SSF117396">
    <property type="entry name" value="TM1631-like"/>
    <property type="match status" value="1"/>
</dbReference>
<dbReference type="PANTHER" id="PTHR30348:SF9">
    <property type="entry name" value="UPF0759 PROTEIN YECE"/>
    <property type="match status" value="1"/>
</dbReference>
<evidence type="ECO:0000313" key="2">
    <source>
        <dbReference type="Proteomes" id="UP001055453"/>
    </source>
</evidence>
<organism evidence="1 2">
    <name type="scientific">Nostoc cf. commune SO-36</name>
    <dbReference type="NCBI Taxonomy" id="449208"/>
    <lineage>
        <taxon>Bacteria</taxon>
        <taxon>Bacillati</taxon>
        <taxon>Cyanobacteriota</taxon>
        <taxon>Cyanophyceae</taxon>
        <taxon>Nostocales</taxon>
        <taxon>Nostocaceae</taxon>
        <taxon>Nostoc</taxon>
    </lineage>
</organism>
<evidence type="ECO:0008006" key="3">
    <source>
        <dbReference type="Google" id="ProtNLM"/>
    </source>
</evidence>
<keyword evidence="2" id="KW-1185">Reference proteome</keyword>
<dbReference type="PANTHER" id="PTHR30348">
    <property type="entry name" value="UNCHARACTERIZED PROTEIN YECE"/>
    <property type="match status" value="1"/>
</dbReference>